<dbReference type="Pfam" id="PF00672">
    <property type="entry name" value="HAMP"/>
    <property type="match status" value="1"/>
</dbReference>
<dbReference type="PANTHER" id="PTHR43065:SF42">
    <property type="entry name" value="TWO-COMPONENT SENSOR PPRA"/>
    <property type="match status" value="1"/>
</dbReference>
<feature type="transmembrane region" description="Helical" evidence="8">
    <location>
        <begin position="7"/>
        <end position="30"/>
    </location>
</feature>
<keyword evidence="8" id="KW-1133">Transmembrane helix</keyword>
<evidence type="ECO:0000256" key="4">
    <source>
        <dbReference type="ARBA" id="ARBA00022553"/>
    </source>
</evidence>
<dbReference type="InterPro" id="IPR004358">
    <property type="entry name" value="Sig_transdc_His_kin-like_C"/>
</dbReference>
<dbReference type="InterPro" id="IPR036890">
    <property type="entry name" value="HATPase_C_sf"/>
</dbReference>
<dbReference type="Pfam" id="PF02518">
    <property type="entry name" value="HATPase_c"/>
    <property type="match status" value="1"/>
</dbReference>
<feature type="domain" description="Histidine kinase" evidence="9">
    <location>
        <begin position="289"/>
        <end position="539"/>
    </location>
</feature>
<dbReference type="CDD" id="cd06225">
    <property type="entry name" value="HAMP"/>
    <property type="match status" value="1"/>
</dbReference>
<dbReference type="SMART" id="SM00388">
    <property type="entry name" value="HisKA"/>
    <property type="match status" value="1"/>
</dbReference>
<evidence type="ECO:0000259" key="9">
    <source>
        <dbReference type="PROSITE" id="PS50109"/>
    </source>
</evidence>
<keyword evidence="4" id="KW-0597">Phosphoprotein</keyword>
<dbReference type="Gene3D" id="6.10.340.10">
    <property type="match status" value="1"/>
</dbReference>
<evidence type="ECO:0000256" key="7">
    <source>
        <dbReference type="SAM" id="Coils"/>
    </source>
</evidence>
<comment type="caution">
    <text evidence="11">The sequence shown here is derived from an EMBL/GenBank/DDBJ whole genome shotgun (WGS) entry which is preliminary data.</text>
</comment>
<dbReference type="GeneID" id="78079425"/>
<evidence type="ECO:0000313" key="12">
    <source>
        <dbReference type="Proteomes" id="UP000094761"/>
    </source>
</evidence>
<dbReference type="InterPro" id="IPR003660">
    <property type="entry name" value="HAMP_dom"/>
</dbReference>
<protein>
    <recommendedName>
        <fullName evidence="3">histidine kinase</fullName>
        <ecNumber evidence="3">2.7.13.3</ecNumber>
    </recommendedName>
</protein>
<evidence type="ECO:0000256" key="5">
    <source>
        <dbReference type="ARBA" id="ARBA00022679"/>
    </source>
</evidence>
<dbReference type="OrthoDB" id="1931120at2"/>
<evidence type="ECO:0000256" key="8">
    <source>
        <dbReference type="SAM" id="Phobius"/>
    </source>
</evidence>
<gene>
    <name evidence="11" type="ORF">AZ468_15110</name>
</gene>
<feature type="domain" description="HAMP" evidence="10">
    <location>
        <begin position="174"/>
        <end position="226"/>
    </location>
</feature>
<reference evidence="11 12" key="1">
    <citation type="submission" date="2016-03" db="EMBL/GenBank/DDBJ databases">
        <title>Draft genome sequence of the Vibrio tubiashii subs. europaeus.</title>
        <authorList>
            <person name="Spinard E."/>
            <person name="Dubert J."/>
            <person name="Nelson D.R."/>
            <person name="Barja J.L."/>
        </authorList>
    </citation>
    <scope>NUCLEOTIDE SEQUENCE [LARGE SCALE GENOMIC DNA]</scope>
    <source>
        <strain evidence="12">PP-638</strain>
    </source>
</reference>
<dbReference type="AlphaFoldDB" id="A0A178J9L6"/>
<dbReference type="Gene3D" id="1.10.287.130">
    <property type="match status" value="1"/>
</dbReference>
<dbReference type="CDD" id="cd00082">
    <property type="entry name" value="HisKA"/>
    <property type="match status" value="1"/>
</dbReference>
<proteinExistence type="predicted"/>
<organism evidence="11 12">
    <name type="scientific">Vibrio europaeus</name>
    <dbReference type="NCBI Taxonomy" id="300876"/>
    <lineage>
        <taxon>Bacteria</taxon>
        <taxon>Pseudomonadati</taxon>
        <taxon>Pseudomonadota</taxon>
        <taxon>Gammaproteobacteria</taxon>
        <taxon>Vibrionales</taxon>
        <taxon>Vibrionaceae</taxon>
        <taxon>Vibrio</taxon>
        <taxon>Vibrio oreintalis group</taxon>
    </lineage>
</organism>
<dbReference type="InterPro" id="IPR003661">
    <property type="entry name" value="HisK_dim/P_dom"/>
</dbReference>
<comment type="subcellular location">
    <subcellularLocation>
        <location evidence="2">Membrane</location>
    </subcellularLocation>
</comment>
<sequence>MSLRLKTILGVALIEAVLLAILLTLTLNYLRTTNFDGLDQRAFSTSDLFASTVKNAVLSYDLATVESFTQELLRNEDIVYVAVFGEGGQVLSSVGSVPSDHDPSRLEKGSHQVTDGIFDVSSPIAEAGIEFGAVWLGFDMSALNAAIDSAKKWSTLIVVGEMTLVALFSYILGAYLTQRLSELRRAADDIAAGARDVDVRTDGRDELATVSRAFSNMVAQIKVSEDKAERYHNELAEANATLETRVQRRTQALTEANHQLTATNEQLKNTQEKLVESEKLASIGTMAAGVAHEINNPMGAVSSNLQMCQTYLGTYQTWIERSEALRDGSDAQANQDLDQWKQAQYVECLEEDFRDSLNDALVSVDRVRAIVTALQRYATQLHQEKGNREPILLKQLVTHCLETLAPPEPLSITVSASLTDLPQWRVHPDDFRQLFTELLRNAIQACERKPNPEEGQISIAAQQDGQRWVIHVVDNGVGIEAADLKRVYDPFFTTLPVGQGMGLGLTFAYNIVRHHDGVMRVQNRDVGGVVVTLAFPLSLSDQAINETADSA</sequence>
<evidence type="ECO:0000256" key="2">
    <source>
        <dbReference type="ARBA" id="ARBA00004370"/>
    </source>
</evidence>
<keyword evidence="8" id="KW-0472">Membrane</keyword>
<keyword evidence="5" id="KW-0808">Transferase</keyword>
<dbReference type="PANTHER" id="PTHR43065">
    <property type="entry name" value="SENSOR HISTIDINE KINASE"/>
    <property type="match status" value="1"/>
</dbReference>
<dbReference type="SMART" id="SM00387">
    <property type="entry name" value="HATPase_c"/>
    <property type="match status" value="1"/>
</dbReference>
<evidence type="ECO:0000256" key="6">
    <source>
        <dbReference type="ARBA" id="ARBA00022777"/>
    </source>
</evidence>
<dbReference type="RefSeq" id="WP_069668109.1">
    <property type="nucleotide sequence ID" value="NZ_JAPFIM010000004.1"/>
</dbReference>
<dbReference type="InterPro" id="IPR005467">
    <property type="entry name" value="His_kinase_dom"/>
</dbReference>
<dbReference type="InterPro" id="IPR003594">
    <property type="entry name" value="HATPase_dom"/>
</dbReference>
<dbReference type="GO" id="GO:0000155">
    <property type="term" value="F:phosphorelay sensor kinase activity"/>
    <property type="evidence" value="ECO:0007669"/>
    <property type="project" value="InterPro"/>
</dbReference>
<dbReference type="Gene3D" id="3.30.565.10">
    <property type="entry name" value="Histidine kinase-like ATPase, C-terminal domain"/>
    <property type="match status" value="1"/>
</dbReference>
<feature type="coiled-coil region" evidence="7">
    <location>
        <begin position="221"/>
        <end position="280"/>
    </location>
</feature>
<dbReference type="PRINTS" id="PR00344">
    <property type="entry name" value="BCTRLSENSOR"/>
</dbReference>
<evidence type="ECO:0000256" key="1">
    <source>
        <dbReference type="ARBA" id="ARBA00000085"/>
    </source>
</evidence>
<comment type="catalytic activity">
    <reaction evidence="1">
        <text>ATP + protein L-histidine = ADP + protein N-phospho-L-histidine.</text>
        <dbReference type="EC" id="2.7.13.3"/>
    </reaction>
</comment>
<keyword evidence="8" id="KW-0812">Transmembrane</keyword>
<dbReference type="GO" id="GO:0016020">
    <property type="term" value="C:membrane"/>
    <property type="evidence" value="ECO:0007669"/>
    <property type="project" value="UniProtKB-SubCell"/>
</dbReference>
<evidence type="ECO:0000256" key="3">
    <source>
        <dbReference type="ARBA" id="ARBA00012438"/>
    </source>
</evidence>
<dbReference type="Proteomes" id="UP000094761">
    <property type="component" value="Unassembled WGS sequence"/>
</dbReference>
<dbReference type="SMART" id="SM00304">
    <property type="entry name" value="HAMP"/>
    <property type="match status" value="1"/>
</dbReference>
<name>A0A178J9L6_9VIBR</name>
<dbReference type="EC" id="2.7.13.3" evidence="3"/>
<dbReference type="SUPFAM" id="SSF158472">
    <property type="entry name" value="HAMP domain-like"/>
    <property type="match status" value="1"/>
</dbReference>
<keyword evidence="6 11" id="KW-0418">Kinase</keyword>
<evidence type="ECO:0000259" key="10">
    <source>
        <dbReference type="PROSITE" id="PS50885"/>
    </source>
</evidence>
<dbReference type="SUPFAM" id="SSF47384">
    <property type="entry name" value="Homodimeric domain of signal transducing histidine kinase"/>
    <property type="match status" value="1"/>
</dbReference>
<dbReference type="PROSITE" id="PS50885">
    <property type="entry name" value="HAMP"/>
    <property type="match status" value="1"/>
</dbReference>
<dbReference type="EMBL" id="LUAX01000006">
    <property type="protein sequence ID" value="OAM98610.1"/>
    <property type="molecule type" value="Genomic_DNA"/>
</dbReference>
<dbReference type="SUPFAM" id="SSF55874">
    <property type="entry name" value="ATPase domain of HSP90 chaperone/DNA topoisomerase II/histidine kinase"/>
    <property type="match status" value="1"/>
</dbReference>
<evidence type="ECO:0000313" key="11">
    <source>
        <dbReference type="EMBL" id="OAM98610.1"/>
    </source>
</evidence>
<keyword evidence="7" id="KW-0175">Coiled coil</keyword>
<accession>A0A178J9L6</accession>
<dbReference type="InterPro" id="IPR036097">
    <property type="entry name" value="HisK_dim/P_sf"/>
</dbReference>
<dbReference type="PROSITE" id="PS50109">
    <property type="entry name" value="HIS_KIN"/>
    <property type="match status" value="1"/>
</dbReference>